<reference evidence="1" key="1">
    <citation type="submission" date="2020-11" db="EMBL/GenBank/DDBJ databases">
        <authorList>
            <consortium name="DOE Joint Genome Institute"/>
            <person name="Ahrendt S."/>
            <person name="Riley R."/>
            <person name="Andreopoulos W."/>
            <person name="Labutti K."/>
            <person name="Pangilinan J."/>
            <person name="Ruiz-Duenas F.J."/>
            <person name="Barrasa J.M."/>
            <person name="Sanchez-Garcia M."/>
            <person name="Camarero S."/>
            <person name="Miyauchi S."/>
            <person name="Serrano A."/>
            <person name="Linde D."/>
            <person name="Babiker R."/>
            <person name="Drula E."/>
            <person name="Ayuso-Fernandez I."/>
            <person name="Pacheco R."/>
            <person name="Padilla G."/>
            <person name="Ferreira P."/>
            <person name="Barriuso J."/>
            <person name="Kellner H."/>
            <person name="Castanera R."/>
            <person name="Alfaro M."/>
            <person name="Ramirez L."/>
            <person name="Pisabarro A.G."/>
            <person name="Kuo A."/>
            <person name="Tritt A."/>
            <person name="Lipzen A."/>
            <person name="He G."/>
            <person name="Yan M."/>
            <person name="Ng V."/>
            <person name="Cullen D."/>
            <person name="Martin F."/>
            <person name="Rosso M.-N."/>
            <person name="Henrissat B."/>
            <person name="Hibbett D."/>
            <person name="Martinez A.T."/>
            <person name="Grigoriev I.V."/>
        </authorList>
    </citation>
    <scope>NUCLEOTIDE SEQUENCE</scope>
    <source>
        <strain evidence="1">CIRM-BRFM 674</strain>
    </source>
</reference>
<dbReference type="EMBL" id="MU155771">
    <property type="protein sequence ID" value="KAF9471051.1"/>
    <property type="molecule type" value="Genomic_DNA"/>
</dbReference>
<dbReference type="PANTHER" id="PTHR37816:SF1">
    <property type="entry name" value="TOXIN"/>
    <property type="match status" value="1"/>
</dbReference>
<gene>
    <name evidence="1" type="ORF">BDN70DRAFT_916084</name>
</gene>
<sequence>MSSLPPLLGDGHGRYRVQILGNSEILGLPYISMDKLKWNPGWVKNSREEFEAKLRHAFAQDPRGWVVDGNYARRGENFVGEATTDIIWLDPPLYVYFHRIAWRTLLRLLRLSPPCSPGCEESFTEVFFSKESILWWCLSNHWIVRQRNKERMKLIGLECGSDVSNRRMRRFGGWGSDVKAWLSDVAAMVSAKKSD</sequence>
<accession>A0A9P6CLF2</accession>
<evidence type="ECO:0000313" key="1">
    <source>
        <dbReference type="EMBL" id="KAF9471051.1"/>
    </source>
</evidence>
<protein>
    <submittedName>
        <fullName evidence="1">Uncharacterized protein</fullName>
    </submittedName>
</protein>
<dbReference type="Proteomes" id="UP000807469">
    <property type="component" value="Unassembled WGS sequence"/>
</dbReference>
<organism evidence="1 2">
    <name type="scientific">Pholiota conissans</name>
    <dbReference type="NCBI Taxonomy" id="109636"/>
    <lineage>
        <taxon>Eukaryota</taxon>
        <taxon>Fungi</taxon>
        <taxon>Dikarya</taxon>
        <taxon>Basidiomycota</taxon>
        <taxon>Agaricomycotina</taxon>
        <taxon>Agaricomycetes</taxon>
        <taxon>Agaricomycetidae</taxon>
        <taxon>Agaricales</taxon>
        <taxon>Agaricineae</taxon>
        <taxon>Strophariaceae</taxon>
        <taxon>Pholiota</taxon>
    </lineage>
</organism>
<dbReference type="InterPro" id="IPR052922">
    <property type="entry name" value="Cytidylate_Kinase-2"/>
</dbReference>
<dbReference type="AlphaFoldDB" id="A0A9P6CLF2"/>
<name>A0A9P6CLF2_9AGAR</name>
<dbReference type="OrthoDB" id="65590at2759"/>
<evidence type="ECO:0000313" key="2">
    <source>
        <dbReference type="Proteomes" id="UP000807469"/>
    </source>
</evidence>
<proteinExistence type="predicted"/>
<comment type="caution">
    <text evidence="1">The sequence shown here is derived from an EMBL/GenBank/DDBJ whole genome shotgun (WGS) entry which is preliminary data.</text>
</comment>
<dbReference type="PANTHER" id="PTHR37816">
    <property type="entry name" value="YALI0E33011P"/>
    <property type="match status" value="1"/>
</dbReference>
<keyword evidence="2" id="KW-1185">Reference proteome</keyword>